<dbReference type="RefSeq" id="WP_144899297.1">
    <property type="nucleotide sequence ID" value="NZ_VLKN01000004.1"/>
</dbReference>
<dbReference type="InterPro" id="IPR002818">
    <property type="entry name" value="DJ-1/PfpI"/>
</dbReference>
<dbReference type="GO" id="GO:0006508">
    <property type="term" value="P:proteolysis"/>
    <property type="evidence" value="ECO:0007669"/>
    <property type="project" value="UniProtKB-KW"/>
</dbReference>
<dbReference type="PANTHER" id="PTHR48094:SF19">
    <property type="entry name" value="DJ-1_PFPI DOMAIN-CONTAINING PROTEIN"/>
    <property type="match status" value="1"/>
</dbReference>
<keyword evidence="3" id="KW-1185">Reference proteome</keyword>
<dbReference type="GO" id="GO:0005737">
    <property type="term" value="C:cytoplasm"/>
    <property type="evidence" value="ECO:0007669"/>
    <property type="project" value="TreeGrafter"/>
</dbReference>
<keyword evidence="2" id="KW-0378">Hydrolase</keyword>
<dbReference type="Gene3D" id="3.40.50.880">
    <property type="match status" value="1"/>
</dbReference>
<evidence type="ECO:0000313" key="3">
    <source>
        <dbReference type="Proteomes" id="UP000315167"/>
    </source>
</evidence>
<dbReference type="PANTHER" id="PTHR48094">
    <property type="entry name" value="PROTEIN/NUCLEIC ACID DEGLYCASE DJ-1-RELATED"/>
    <property type="match status" value="1"/>
</dbReference>
<evidence type="ECO:0000259" key="1">
    <source>
        <dbReference type="Pfam" id="PF01965"/>
    </source>
</evidence>
<comment type="caution">
    <text evidence="2">The sequence shown here is derived from an EMBL/GenBank/DDBJ whole genome shotgun (WGS) entry which is preliminary data.</text>
</comment>
<dbReference type="CDD" id="cd03140">
    <property type="entry name" value="GATase1_PfpI_3"/>
    <property type="match status" value="1"/>
</dbReference>
<dbReference type="SUPFAM" id="SSF52317">
    <property type="entry name" value="Class I glutamine amidotransferase-like"/>
    <property type="match status" value="1"/>
</dbReference>
<name>A0A562L4V0_9GAMM</name>
<organism evidence="2 3">
    <name type="scientific">Luteimonas cucumeris</name>
    <dbReference type="NCBI Taxonomy" id="985012"/>
    <lineage>
        <taxon>Bacteria</taxon>
        <taxon>Pseudomonadati</taxon>
        <taxon>Pseudomonadota</taxon>
        <taxon>Gammaproteobacteria</taxon>
        <taxon>Lysobacterales</taxon>
        <taxon>Lysobacteraceae</taxon>
        <taxon>Luteimonas</taxon>
    </lineage>
</organism>
<dbReference type="Proteomes" id="UP000315167">
    <property type="component" value="Unassembled WGS sequence"/>
</dbReference>
<accession>A0A562L4V0</accession>
<sequence>MSKSIALIMVDGPADWEYAPVMAAAHAWFGMKVTSATEDGEPVTSIGGMRIVPHRRISELDSNEADLWILPGSDAWAEKPIPGIILAALETRVAAGRPVAGICGATLALAQAGLLQSRPHTSNSLAFLQENVPDYVGSVHYREQHCVSDGVVVSAPGTAPISFAVECLRILAPGQQAAIDEFRAAFAREWA</sequence>
<feature type="domain" description="DJ-1/PfpI" evidence="1">
    <location>
        <begin position="3"/>
        <end position="168"/>
    </location>
</feature>
<dbReference type="Pfam" id="PF01965">
    <property type="entry name" value="DJ-1_PfpI"/>
    <property type="match status" value="1"/>
</dbReference>
<protein>
    <submittedName>
        <fullName evidence="2">Putative intracellular protease/amidase</fullName>
    </submittedName>
</protein>
<reference evidence="2 3" key="1">
    <citation type="journal article" date="2015" name="Stand. Genomic Sci.">
        <title>Genomic Encyclopedia of Bacterial and Archaeal Type Strains, Phase III: the genomes of soil and plant-associated and newly described type strains.</title>
        <authorList>
            <person name="Whitman W.B."/>
            <person name="Woyke T."/>
            <person name="Klenk H.P."/>
            <person name="Zhou Y."/>
            <person name="Lilburn T.G."/>
            <person name="Beck B.J."/>
            <person name="De Vos P."/>
            <person name="Vandamme P."/>
            <person name="Eisen J.A."/>
            <person name="Garrity G."/>
            <person name="Hugenholtz P."/>
            <person name="Kyrpides N.C."/>
        </authorList>
    </citation>
    <scope>NUCLEOTIDE SEQUENCE [LARGE SCALE GENOMIC DNA]</scope>
    <source>
        <strain evidence="2 3">CGMCC 1.10821</strain>
    </source>
</reference>
<dbReference type="GO" id="GO:0008233">
    <property type="term" value="F:peptidase activity"/>
    <property type="evidence" value="ECO:0007669"/>
    <property type="project" value="UniProtKB-KW"/>
</dbReference>
<evidence type="ECO:0000313" key="2">
    <source>
        <dbReference type="EMBL" id="TWI02692.1"/>
    </source>
</evidence>
<keyword evidence="2" id="KW-0645">Protease</keyword>
<dbReference type="EMBL" id="VLKN01000004">
    <property type="protein sequence ID" value="TWI02692.1"/>
    <property type="molecule type" value="Genomic_DNA"/>
</dbReference>
<dbReference type="AlphaFoldDB" id="A0A562L4V0"/>
<proteinExistence type="predicted"/>
<dbReference type="InterPro" id="IPR050325">
    <property type="entry name" value="Prot/Nucl_acid_deglycase"/>
</dbReference>
<dbReference type="OrthoDB" id="6003696at2"/>
<gene>
    <name evidence="2" type="ORF">IP90_01789</name>
</gene>
<dbReference type="InterPro" id="IPR029062">
    <property type="entry name" value="Class_I_gatase-like"/>
</dbReference>